<dbReference type="PANTHER" id="PTHR47737:SF1">
    <property type="entry name" value="GLYCINE BETAINE_PROLINE BETAINE TRANSPORT SYSTEM PERMEASE PROTEIN PROW"/>
    <property type="match status" value="1"/>
</dbReference>
<dbReference type="Proteomes" id="UP000018680">
    <property type="component" value="Chromosome"/>
</dbReference>
<evidence type="ECO:0000256" key="4">
    <source>
        <dbReference type="ARBA" id="ARBA00023136"/>
    </source>
</evidence>
<dbReference type="AlphaFoldDB" id="V5WMA8"/>
<keyword evidence="8" id="KW-1185">Reference proteome</keyword>
<dbReference type="GO" id="GO:0015871">
    <property type="term" value="P:choline transport"/>
    <property type="evidence" value="ECO:0007669"/>
    <property type="project" value="TreeGrafter"/>
</dbReference>
<feature type="signal peptide" evidence="5">
    <location>
        <begin position="1"/>
        <end position="21"/>
    </location>
</feature>
<dbReference type="SUPFAM" id="SSF53850">
    <property type="entry name" value="Periplasmic binding protein-like II"/>
    <property type="match status" value="1"/>
</dbReference>
<dbReference type="GO" id="GO:0015226">
    <property type="term" value="F:carnitine transmembrane transporter activity"/>
    <property type="evidence" value="ECO:0007669"/>
    <property type="project" value="TreeGrafter"/>
</dbReference>
<evidence type="ECO:0000259" key="6">
    <source>
        <dbReference type="Pfam" id="PF04069"/>
    </source>
</evidence>
<dbReference type="OrthoDB" id="9787902at2"/>
<protein>
    <submittedName>
        <fullName evidence="7">Glycine betaine ABC transport system, glycine betaine-binding protein OpuAC</fullName>
    </submittedName>
</protein>
<evidence type="ECO:0000256" key="2">
    <source>
        <dbReference type="ARBA" id="ARBA00022448"/>
    </source>
</evidence>
<evidence type="ECO:0000313" key="7">
    <source>
        <dbReference type="EMBL" id="AHC16765.1"/>
    </source>
</evidence>
<dbReference type="CDD" id="cd13639">
    <property type="entry name" value="PBP2_OpuAC_like"/>
    <property type="match status" value="1"/>
</dbReference>
<dbReference type="Pfam" id="PF04069">
    <property type="entry name" value="OpuAC"/>
    <property type="match status" value="1"/>
</dbReference>
<dbReference type="GO" id="GO:0005275">
    <property type="term" value="F:amine transmembrane transporter activity"/>
    <property type="evidence" value="ECO:0007669"/>
    <property type="project" value="TreeGrafter"/>
</dbReference>
<keyword evidence="3" id="KW-1003">Cell membrane</keyword>
<dbReference type="GO" id="GO:0031460">
    <property type="term" value="P:glycine betaine transport"/>
    <property type="evidence" value="ECO:0007669"/>
    <property type="project" value="TreeGrafter"/>
</dbReference>
<dbReference type="HOGENOM" id="CLU_008673_1_0_12"/>
<dbReference type="Gene3D" id="3.40.190.100">
    <property type="entry name" value="Glycine betaine-binding periplasmic protein, domain 2"/>
    <property type="match status" value="1"/>
</dbReference>
<keyword evidence="2" id="KW-0813">Transport</keyword>
<sequence length="295" mass="32402">MRKLIVTLLIMAVIIPAAAFAEGAQEGAEAKEVNLVYANWEEGVAWTHFLATVLEDEFGYEVNLTAADVAPAISSVAAGDQDYFMEGWLPTLHSVYTEGTDIVRVSKIYDKGITGLIVPKYMADDGVTKVSDLAKPEVVEKLNGEITGIDAGAGMMIKTAEELIPAYGLEEAGLELVASSSPAMMAAIDAAYQEEEYIVGMGWQPHSMFGRYDLVILEQDGEQIFVPDDIFILGRPGVEEDLPVVSAFFDNVYWTNETIGPLMVHIADSELDTLEAAREWKNENPDVWQDWIPEM</sequence>
<gene>
    <name evidence="7" type="ORF">L21SP2_3427</name>
</gene>
<feature type="chain" id="PRO_5004743156" evidence="5">
    <location>
        <begin position="22"/>
        <end position="295"/>
    </location>
</feature>
<feature type="domain" description="ABC-type glycine betaine transport system substrate-binding" evidence="6">
    <location>
        <begin position="31"/>
        <end position="280"/>
    </location>
</feature>
<dbReference type="STRING" id="1307761.L21SP2_3427"/>
<dbReference type="KEGG" id="slr:L21SP2_3427"/>
<dbReference type="eggNOG" id="COG2113">
    <property type="taxonomic scope" value="Bacteria"/>
</dbReference>
<dbReference type="PANTHER" id="PTHR47737">
    <property type="entry name" value="GLYCINE BETAINE/PROLINE BETAINE TRANSPORT SYSTEM PERMEASE PROTEIN PROW"/>
    <property type="match status" value="1"/>
</dbReference>
<keyword evidence="4" id="KW-0472">Membrane</keyword>
<dbReference type="RefSeq" id="WP_024269653.1">
    <property type="nucleotide sequence ID" value="NC_023035.1"/>
</dbReference>
<organism evidence="7 8">
    <name type="scientific">Salinispira pacifica</name>
    <dbReference type="NCBI Taxonomy" id="1307761"/>
    <lineage>
        <taxon>Bacteria</taxon>
        <taxon>Pseudomonadati</taxon>
        <taxon>Spirochaetota</taxon>
        <taxon>Spirochaetia</taxon>
        <taxon>Spirochaetales</taxon>
        <taxon>Spirochaetaceae</taxon>
        <taxon>Salinispira</taxon>
    </lineage>
</organism>
<name>V5WMA8_9SPIO</name>
<dbReference type="GO" id="GO:0043190">
    <property type="term" value="C:ATP-binding cassette (ABC) transporter complex"/>
    <property type="evidence" value="ECO:0007669"/>
    <property type="project" value="InterPro"/>
</dbReference>
<accession>V5WMA8</accession>
<evidence type="ECO:0000256" key="3">
    <source>
        <dbReference type="ARBA" id="ARBA00022475"/>
    </source>
</evidence>
<evidence type="ECO:0000256" key="5">
    <source>
        <dbReference type="SAM" id="SignalP"/>
    </source>
</evidence>
<keyword evidence="5" id="KW-0732">Signal</keyword>
<reference evidence="7 8" key="1">
    <citation type="journal article" date="2015" name="Stand. Genomic Sci.">
        <title>Complete genome sequence and description of Salinispira pacifica gen. nov., sp. nov., a novel spirochaete isolated form a hypersaline microbial mat.</title>
        <authorList>
            <person name="Ben Hania W."/>
            <person name="Joseph M."/>
            <person name="Schumann P."/>
            <person name="Bunk B."/>
            <person name="Fiebig A."/>
            <person name="Sproer C."/>
            <person name="Klenk H.P."/>
            <person name="Fardeau M.L."/>
            <person name="Spring S."/>
        </authorList>
    </citation>
    <scope>NUCLEOTIDE SEQUENCE [LARGE SCALE GENOMIC DNA]</scope>
    <source>
        <strain evidence="7 8">L21-RPul-D2</strain>
    </source>
</reference>
<dbReference type="InterPro" id="IPR007210">
    <property type="entry name" value="ABC_Gly_betaine_transp_sub-bd"/>
</dbReference>
<comment type="subcellular location">
    <subcellularLocation>
        <location evidence="1">Cell membrane</location>
    </subcellularLocation>
</comment>
<dbReference type="EMBL" id="CP006939">
    <property type="protein sequence ID" value="AHC16765.1"/>
    <property type="molecule type" value="Genomic_DNA"/>
</dbReference>
<proteinExistence type="predicted"/>
<dbReference type="Gene3D" id="3.40.190.10">
    <property type="entry name" value="Periplasmic binding protein-like II"/>
    <property type="match status" value="1"/>
</dbReference>
<evidence type="ECO:0000256" key="1">
    <source>
        <dbReference type="ARBA" id="ARBA00004236"/>
    </source>
</evidence>
<evidence type="ECO:0000313" key="8">
    <source>
        <dbReference type="Proteomes" id="UP000018680"/>
    </source>
</evidence>